<dbReference type="SUPFAM" id="SSF50939">
    <property type="entry name" value="Sialidases"/>
    <property type="match status" value="1"/>
</dbReference>
<dbReference type="EMBL" id="CADCTW010000001">
    <property type="protein sequence ID" value="CAA9294586.1"/>
    <property type="molecule type" value="Genomic_DNA"/>
</dbReference>
<proteinExistence type="predicted"/>
<sequence length="403" mass="42730">MKIRCIPVLALALAACGGGDKGAAPARPVEIAAPAAPGSTAPNLATGPDGRVYLSWTEPRPDSAHALRYALLQDGRWSEPRTVAEGRGWFVNWADFPSILPLGDGGLAAHWLQKNGKEKYAYEVRLVRSRDEGRTWSPAVVPHRDGAAAEHGFVSLWAAGGDSVGVAWLDGRKYAGREEGDPAAETAVMSTLVGADGGMAPETPLDGRACDCCQTAMTATPDGPLVAYRDRTADEIRDIYFTRHAGGRWTEPRPVHADGWKIPACPVNGPALSADGRRVVIAWFTAARDTARVHVAFSDDAGATWSAPVRVDGGTPAGHADVEIVDGGALVSWIERTQGGPAEVRVRRVTRAGTLGEPRVLGGAPERSVPRMARDGDAVVFAWISPEKPSRVHTARMPLGDAR</sequence>
<protein>
    <recommendedName>
        <fullName evidence="3">Exo-alpha-sialidase</fullName>
    </recommendedName>
</protein>
<evidence type="ECO:0000313" key="2">
    <source>
        <dbReference type="EMBL" id="CAA9294586.1"/>
    </source>
</evidence>
<dbReference type="CDD" id="cd15482">
    <property type="entry name" value="Sialidase_non-viral"/>
    <property type="match status" value="1"/>
</dbReference>
<evidence type="ECO:0000256" key="1">
    <source>
        <dbReference type="SAM" id="SignalP"/>
    </source>
</evidence>
<feature type="signal peptide" evidence="1">
    <location>
        <begin position="1"/>
        <end position="17"/>
    </location>
</feature>
<dbReference type="Gene3D" id="2.120.10.10">
    <property type="match status" value="2"/>
</dbReference>
<dbReference type="AlphaFoldDB" id="A0A6J4K328"/>
<dbReference type="PROSITE" id="PS51257">
    <property type="entry name" value="PROKAR_LIPOPROTEIN"/>
    <property type="match status" value="1"/>
</dbReference>
<organism evidence="2">
    <name type="scientific">uncultured Gemmatimonadota bacterium</name>
    <dbReference type="NCBI Taxonomy" id="203437"/>
    <lineage>
        <taxon>Bacteria</taxon>
        <taxon>Pseudomonadati</taxon>
        <taxon>Gemmatimonadota</taxon>
        <taxon>environmental samples</taxon>
    </lineage>
</organism>
<evidence type="ECO:0008006" key="3">
    <source>
        <dbReference type="Google" id="ProtNLM"/>
    </source>
</evidence>
<reference evidence="2" key="1">
    <citation type="submission" date="2020-02" db="EMBL/GenBank/DDBJ databases">
        <authorList>
            <person name="Meier V. D."/>
        </authorList>
    </citation>
    <scope>NUCLEOTIDE SEQUENCE</scope>
    <source>
        <strain evidence="2">AVDCRST_MAG68</strain>
    </source>
</reference>
<name>A0A6J4K328_9BACT</name>
<dbReference type="InterPro" id="IPR036278">
    <property type="entry name" value="Sialidase_sf"/>
</dbReference>
<accession>A0A6J4K328</accession>
<gene>
    <name evidence="2" type="ORF">AVDCRST_MAG68-1735</name>
</gene>
<feature type="chain" id="PRO_5026943845" description="Exo-alpha-sialidase" evidence="1">
    <location>
        <begin position="18"/>
        <end position="403"/>
    </location>
</feature>
<keyword evidence="1" id="KW-0732">Signal</keyword>